<comment type="subcellular location">
    <subcellularLocation>
        <location evidence="1">Endomembrane system</location>
    </subcellularLocation>
</comment>
<evidence type="ECO:0000256" key="3">
    <source>
        <dbReference type="ARBA" id="ARBA00022927"/>
    </source>
</evidence>
<dbReference type="InterPro" id="IPR028565">
    <property type="entry name" value="MHD"/>
</dbReference>
<dbReference type="InterPro" id="IPR018240">
    <property type="entry name" value="Clathrin_mu_CS"/>
</dbReference>
<dbReference type="Proteomes" id="UP001378960">
    <property type="component" value="Unassembled WGS sequence"/>
</dbReference>
<gene>
    <name evidence="7" type="ORF">DAPK24_050330</name>
</gene>
<dbReference type="PIRSF" id="PIRSF005992">
    <property type="entry name" value="Clathrin_mu"/>
    <property type="match status" value="1"/>
</dbReference>
<dbReference type="PRINTS" id="PR00314">
    <property type="entry name" value="CLATHRINADPT"/>
</dbReference>
<dbReference type="FunFam" id="3.30.450.60:FF:000002">
    <property type="entry name" value="AP-2 complex subunit mu, putative"/>
    <property type="match status" value="1"/>
</dbReference>
<accession>A0AAV5RAW3</accession>
<dbReference type="Gene3D" id="2.60.40.1170">
    <property type="entry name" value="Mu homology domain, subdomain B"/>
    <property type="match status" value="2"/>
</dbReference>
<reference evidence="7 8" key="1">
    <citation type="journal article" date="2023" name="Elife">
        <title>Identification of key yeast species and microbe-microbe interactions impacting larval growth of Drosophila in the wild.</title>
        <authorList>
            <person name="Mure A."/>
            <person name="Sugiura Y."/>
            <person name="Maeda R."/>
            <person name="Honda K."/>
            <person name="Sakurai N."/>
            <person name="Takahashi Y."/>
            <person name="Watada M."/>
            <person name="Katoh T."/>
            <person name="Gotoh A."/>
            <person name="Gotoh Y."/>
            <person name="Taniguchi I."/>
            <person name="Nakamura K."/>
            <person name="Hayashi T."/>
            <person name="Katayama T."/>
            <person name="Uemura T."/>
            <person name="Hattori Y."/>
        </authorList>
    </citation>
    <scope>NUCLEOTIDE SEQUENCE [LARGE SCALE GENOMIC DNA]</scope>
    <source>
        <strain evidence="7 8">PK-24</strain>
    </source>
</reference>
<evidence type="ECO:0000313" key="7">
    <source>
        <dbReference type="EMBL" id="GMM48435.1"/>
    </source>
</evidence>
<dbReference type="InterPro" id="IPR050431">
    <property type="entry name" value="Adaptor_comp_med_subunit"/>
</dbReference>
<evidence type="ECO:0000256" key="4">
    <source>
        <dbReference type="ARBA" id="ARBA00023136"/>
    </source>
</evidence>
<dbReference type="GO" id="GO:0006886">
    <property type="term" value="P:intracellular protein transport"/>
    <property type="evidence" value="ECO:0007669"/>
    <property type="project" value="UniProtKB-UniRule"/>
</dbReference>
<dbReference type="GO" id="GO:0016192">
    <property type="term" value="P:vesicle-mediated transport"/>
    <property type="evidence" value="ECO:0007669"/>
    <property type="project" value="InterPro"/>
</dbReference>
<dbReference type="SUPFAM" id="SSF64356">
    <property type="entry name" value="SNARE-like"/>
    <property type="match status" value="1"/>
</dbReference>
<sequence length="466" mass="53880">MASIVAFLDSKARLLLLRDYKGDIPVSVIDEFPLLLLKQEQGLNNSSEPIIYSNGISYTFIQNDGIYTVGISKCDVNVFTILVFLSKLNDALIKHFKKLNEFSIKDNYSIIYELLDEMMDFGIPQITDDLVLKDYITQQSITFEKLISNVSNSATSTHRKIKQSKQDRRAPPTTITNQISWRKEGLKYKKNEAYLDVIESIDMLINSRGQMLTSEIYGKIKLKSYLSGMPELQLGLNEKFINSGLNSIKGLTSDNINNESITKSSIEVEDVKFHQCVQLEKFENDKIITFIPPDGECDLITYRVHSDILKPLFLIEYKFKNHSNTRLEIMVKVRANFKNKISANKVEIRIPVPEEIDSPKFHYQKGKLKYLPDENTLRWKFHKIEGGKEYVMIAELMLLSLVSESELKQFRKIPLNIKFEMQGFVTSGLQVRYLKIHEPHLNYNSYPYVRYITRSGDNYEIRSSNV</sequence>
<dbReference type="InterPro" id="IPR001392">
    <property type="entry name" value="Clathrin_mu"/>
</dbReference>
<dbReference type="PROSITE" id="PS00990">
    <property type="entry name" value="CLAT_ADAPTOR_M_1"/>
    <property type="match status" value="1"/>
</dbReference>
<organism evidence="7 8">
    <name type="scientific">Pichia kluyveri</name>
    <name type="common">Yeast</name>
    <dbReference type="NCBI Taxonomy" id="36015"/>
    <lineage>
        <taxon>Eukaryota</taxon>
        <taxon>Fungi</taxon>
        <taxon>Dikarya</taxon>
        <taxon>Ascomycota</taxon>
        <taxon>Saccharomycotina</taxon>
        <taxon>Pichiomycetes</taxon>
        <taxon>Pichiales</taxon>
        <taxon>Pichiaceae</taxon>
        <taxon>Pichia</taxon>
    </lineage>
</organism>
<proteinExistence type="inferred from homology"/>
<comment type="similarity">
    <text evidence="5">Belongs to the adaptor complexes medium subunit family.</text>
</comment>
<evidence type="ECO:0000313" key="8">
    <source>
        <dbReference type="Proteomes" id="UP001378960"/>
    </source>
</evidence>
<dbReference type="GO" id="GO:0012505">
    <property type="term" value="C:endomembrane system"/>
    <property type="evidence" value="ECO:0007669"/>
    <property type="project" value="UniProtKB-SubCell"/>
</dbReference>
<feature type="domain" description="MHD" evidence="6">
    <location>
        <begin position="190"/>
        <end position="462"/>
    </location>
</feature>
<evidence type="ECO:0000259" key="6">
    <source>
        <dbReference type="PROSITE" id="PS51072"/>
    </source>
</evidence>
<name>A0AAV5RAW3_PICKL</name>
<protein>
    <submittedName>
        <fullName evidence="7">Apm1 protein</fullName>
    </submittedName>
</protein>
<dbReference type="EMBL" id="BTGB01000009">
    <property type="protein sequence ID" value="GMM48435.1"/>
    <property type="molecule type" value="Genomic_DNA"/>
</dbReference>
<keyword evidence="3 5" id="KW-0653">Protein transport</keyword>
<keyword evidence="4" id="KW-0472">Membrane</keyword>
<dbReference type="PROSITE" id="PS51072">
    <property type="entry name" value="MHD"/>
    <property type="match status" value="1"/>
</dbReference>
<evidence type="ECO:0000256" key="2">
    <source>
        <dbReference type="ARBA" id="ARBA00022448"/>
    </source>
</evidence>
<dbReference type="Gene3D" id="3.30.450.60">
    <property type="match status" value="1"/>
</dbReference>
<dbReference type="InterPro" id="IPR011012">
    <property type="entry name" value="Longin-like_dom_sf"/>
</dbReference>
<dbReference type="PANTHER" id="PTHR10529">
    <property type="entry name" value="AP COMPLEX SUBUNIT MU"/>
    <property type="match status" value="1"/>
</dbReference>
<evidence type="ECO:0000256" key="5">
    <source>
        <dbReference type="PIRNR" id="PIRNR005992"/>
    </source>
</evidence>
<dbReference type="Pfam" id="PF00928">
    <property type="entry name" value="Adap_comp_sub"/>
    <property type="match status" value="1"/>
</dbReference>
<dbReference type="CDD" id="cd09250">
    <property type="entry name" value="AP-1_Mu1_Cterm"/>
    <property type="match status" value="1"/>
</dbReference>
<dbReference type="GO" id="GO:0030131">
    <property type="term" value="C:clathrin adaptor complex"/>
    <property type="evidence" value="ECO:0007669"/>
    <property type="project" value="UniProtKB-UniRule"/>
</dbReference>
<keyword evidence="2 5" id="KW-0813">Transport</keyword>
<keyword evidence="8" id="KW-1185">Reference proteome</keyword>
<evidence type="ECO:0000256" key="1">
    <source>
        <dbReference type="ARBA" id="ARBA00004308"/>
    </source>
</evidence>
<dbReference type="SUPFAM" id="SSF49447">
    <property type="entry name" value="Second domain of Mu2 adaptin subunit (ap50) of ap2 adaptor"/>
    <property type="match status" value="1"/>
</dbReference>
<comment type="caution">
    <text evidence="7">The sequence shown here is derived from an EMBL/GenBank/DDBJ whole genome shotgun (WGS) entry which is preliminary data.</text>
</comment>
<dbReference type="AlphaFoldDB" id="A0AAV5RAW3"/>
<dbReference type="InterPro" id="IPR036168">
    <property type="entry name" value="AP2_Mu_C_sf"/>
</dbReference>